<dbReference type="Pfam" id="PF08595">
    <property type="entry name" value="RXT2_N"/>
    <property type="match status" value="1"/>
</dbReference>
<dbReference type="GO" id="GO:0061188">
    <property type="term" value="P:negative regulation of rDNA heterochromatin formation"/>
    <property type="evidence" value="ECO:0007669"/>
    <property type="project" value="EnsemblFungi"/>
</dbReference>
<dbReference type="PhylomeDB" id="A7TRV4"/>
<name>A7TRV4_VANPO</name>
<feature type="region of interest" description="Disordered" evidence="1">
    <location>
        <begin position="337"/>
        <end position="360"/>
    </location>
</feature>
<organism evidence="4">
    <name type="scientific">Vanderwaltozyma polyspora (strain ATCC 22028 / DSM 70294 / BCRC 21397 / CBS 2163 / NBRC 10782 / NRRL Y-8283 / UCD 57-17)</name>
    <name type="common">Kluyveromyces polysporus</name>
    <dbReference type="NCBI Taxonomy" id="436907"/>
    <lineage>
        <taxon>Eukaryota</taxon>
        <taxon>Fungi</taxon>
        <taxon>Dikarya</taxon>
        <taxon>Ascomycota</taxon>
        <taxon>Saccharomycotina</taxon>
        <taxon>Saccharomycetes</taxon>
        <taxon>Saccharomycetales</taxon>
        <taxon>Saccharomycetaceae</taxon>
        <taxon>Vanderwaltozyma</taxon>
    </lineage>
</organism>
<accession>A7TRV4</accession>
<dbReference type="OrthoDB" id="2405722at2759"/>
<dbReference type="PANTHER" id="PTHR28232">
    <property type="entry name" value="TRANSCRIPTIONAL REGULATORY PROTEIN RXT2"/>
    <property type="match status" value="1"/>
</dbReference>
<dbReference type="RefSeq" id="XP_001642849.1">
    <property type="nucleotide sequence ID" value="XM_001642799.1"/>
</dbReference>
<dbReference type="FunCoup" id="A7TRV4">
    <property type="interactions" value="184"/>
</dbReference>
<dbReference type="InterPro" id="IPR013904">
    <property type="entry name" value="RXT2_N"/>
</dbReference>
<dbReference type="GO" id="GO:2000219">
    <property type="term" value="P:positive regulation of invasive growth in response to glucose limitation"/>
    <property type="evidence" value="ECO:0007669"/>
    <property type="project" value="EnsemblFungi"/>
</dbReference>
<dbReference type="GO" id="GO:0000747">
    <property type="term" value="P:conjugation with cellular fusion"/>
    <property type="evidence" value="ECO:0007669"/>
    <property type="project" value="EnsemblFungi"/>
</dbReference>
<keyword evidence="4" id="KW-1185">Reference proteome</keyword>
<gene>
    <name evidence="3" type="ORF">Kpol_376p4</name>
</gene>
<dbReference type="PANTHER" id="PTHR28232:SF1">
    <property type="entry name" value="TRANSCRIPTIONAL REGULATORY PROTEIN RXT2"/>
    <property type="match status" value="1"/>
</dbReference>
<feature type="region of interest" description="Disordered" evidence="1">
    <location>
        <begin position="211"/>
        <end position="234"/>
    </location>
</feature>
<dbReference type="HOGENOM" id="CLU_756436_0_0_1"/>
<evidence type="ECO:0000313" key="4">
    <source>
        <dbReference type="Proteomes" id="UP000000267"/>
    </source>
</evidence>
<dbReference type="AlphaFoldDB" id="A7TRV4"/>
<dbReference type="Proteomes" id="UP000000267">
    <property type="component" value="Unassembled WGS sequence"/>
</dbReference>
<sequence>MTIEAEKILKDEKNLTDSFSRKIIRDKCGNYPPLKRSLDGSIVYPEVNGVTTNRGNKLLQKSELITKRSLNNSKPIDEECVFYNGSEHNLLQRKRMKFNPKFVEDKNENPYINVDDDDDLNDIVDVRKMLIPISSLSDIYQQSPLLRIFKSKILNELALQSILLIEKEQDSVIKYSKLLEVFLGDIHGPLYEKNLKLPEYDHNLELPDEDECSNIENNIPGNSKQSSEKKEEDSKEVDQFFALPSINSAEELLSQIPNYDSPQIAEELETARQLTQIALQRNQEFIRNLQKIRGFLVKANRIKERIYAWSKEYSGIQEEGVTVPNALRVVKRGLISATTNRSMEDENPLNEDAEEEEEAT</sequence>
<dbReference type="InParanoid" id="A7TRV4"/>
<dbReference type="GO" id="GO:0001403">
    <property type="term" value="P:invasive growth in response to glucose limitation"/>
    <property type="evidence" value="ECO:0007669"/>
    <property type="project" value="EnsemblFungi"/>
</dbReference>
<evidence type="ECO:0000256" key="1">
    <source>
        <dbReference type="SAM" id="MobiDB-lite"/>
    </source>
</evidence>
<protein>
    <recommendedName>
        <fullName evidence="2">Transcriptional regulatory protein RXT2 N-terminal domain-containing protein</fullName>
    </recommendedName>
</protein>
<dbReference type="OMA" id="YNGSEHN"/>
<dbReference type="eggNOG" id="ENOG502QU3T">
    <property type="taxonomic scope" value="Eukaryota"/>
</dbReference>
<dbReference type="KEGG" id="vpo:Kpol_376p4"/>
<dbReference type="STRING" id="436907.A7TRV4"/>
<dbReference type="GO" id="GO:0004407">
    <property type="term" value="F:histone deacetylase activity"/>
    <property type="evidence" value="ECO:0007669"/>
    <property type="project" value="EnsemblFungi"/>
</dbReference>
<feature type="domain" description="Transcriptional regulatory protein RXT2 N-terminal" evidence="2">
    <location>
        <begin position="52"/>
        <end position="185"/>
    </location>
</feature>
<dbReference type="InterPro" id="IPR039602">
    <property type="entry name" value="Rxt2"/>
</dbReference>
<dbReference type="GeneID" id="5543036"/>
<dbReference type="GO" id="GO:0033698">
    <property type="term" value="C:Rpd3L complex"/>
    <property type="evidence" value="ECO:0007669"/>
    <property type="project" value="EnsemblFungi"/>
</dbReference>
<dbReference type="GO" id="GO:0005829">
    <property type="term" value="C:cytosol"/>
    <property type="evidence" value="ECO:0007669"/>
    <property type="project" value="EnsemblFungi"/>
</dbReference>
<evidence type="ECO:0000313" key="3">
    <source>
        <dbReference type="EMBL" id="EDO14991.1"/>
    </source>
</evidence>
<dbReference type="GO" id="GO:0061186">
    <property type="term" value="P:negative regulation of silent mating-type cassette heterochromatin formation"/>
    <property type="evidence" value="ECO:0007669"/>
    <property type="project" value="EnsemblFungi"/>
</dbReference>
<evidence type="ECO:0000259" key="2">
    <source>
        <dbReference type="Pfam" id="PF08595"/>
    </source>
</evidence>
<dbReference type="GO" id="GO:0000122">
    <property type="term" value="P:negative regulation of transcription by RNA polymerase II"/>
    <property type="evidence" value="ECO:0007669"/>
    <property type="project" value="EnsemblFungi"/>
</dbReference>
<feature type="compositionally biased region" description="Acidic residues" evidence="1">
    <location>
        <begin position="345"/>
        <end position="360"/>
    </location>
</feature>
<reference evidence="3 4" key="1">
    <citation type="journal article" date="2007" name="Proc. Natl. Acad. Sci. U.S.A.">
        <title>Independent sorting-out of thousands of duplicated gene pairs in two yeast species descended from a whole-genome duplication.</title>
        <authorList>
            <person name="Scannell D.R."/>
            <person name="Frank A.C."/>
            <person name="Conant G.C."/>
            <person name="Byrne K.P."/>
            <person name="Woolfit M."/>
            <person name="Wolfe K.H."/>
        </authorList>
    </citation>
    <scope>NUCLEOTIDE SEQUENCE [LARGE SCALE GENOMIC DNA]</scope>
    <source>
        <strain evidence="4">ATCC 22028 / DSM 70294 / BCRC 21397 / CBS 2163 / NBRC 10782 / NRRL Y-8283 / UCD 57-17</strain>
    </source>
</reference>
<dbReference type="EMBL" id="DS480489">
    <property type="protein sequence ID" value="EDO14991.1"/>
    <property type="molecule type" value="Genomic_DNA"/>
</dbReference>
<proteinExistence type="predicted"/>